<dbReference type="AlphaFoldDB" id="A0A3B1CKH7"/>
<protein>
    <recommendedName>
        <fullName evidence="1">Stress-response A/B barrel domain-containing protein</fullName>
    </recommendedName>
</protein>
<dbReference type="SMART" id="SM00886">
    <property type="entry name" value="Dabb"/>
    <property type="match status" value="1"/>
</dbReference>
<dbReference type="EMBL" id="UOGB01000144">
    <property type="protein sequence ID" value="VAX19365.1"/>
    <property type="molecule type" value="Genomic_DNA"/>
</dbReference>
<proteinExistence type="predicted"/>
<organism evidence="2">
    <name type="scientific">hydrothermal vent metagenome</name>
    <dbReference type="NCBI Taxonomy" id="652676"/>
    <lineage>
        <taxon>unclassified sequences</taxon>
        <taxon>metagenomes</taxon>
        <taxon>ecological metagenomes</taxon>
    </lineage>
</organism>
<sequence>MIRHIVLFKLKPNITKQEVEGLTKGLNGLKESIKQVRALTVEMDVGGTPSSCDLALDALFDNMADVKTYSESPAHIEIVKMVERLCESRMKIDYQIKDASL</sequence>
<evidence type="ECO:0000313" key="2">
    <source>
        <dbReference type="EMBL" id="VAX19365.1"/>
    </source>
</evidence>
<dbReference type="PANTHER" id="PTHR37832:SF1">
    <property type="entry name" value="STRESS-RESPONSE A_B BARREL DOMAIN-CONTAINING PROTEIN"/>
    <property type="match status" value="1"/>
</dbReference>
<dbReference type="InterPro" id="IPR013097">
    <property type="entry name" value="Dabb"/>
</dbReference>
<gene>
    <name evidence="2" type="ORF">MNBD_NITROSPINAE03-664</name>
</gene>
<dbReference type="Pfam" id="PF07876">
    <property type="entry name" value="Dabb"/>
    <property type="match status" value="1"/>
</dbReference>
<accession>A0A3B1CKH7</accession>
<dbReference type="InterPro" id="IPR011008">
    <property type="entry name" value="Dimeric_a/b-barrel"/>
</dbReference>
<evidence type="ECO:0000259" key="1">
    <source>
        <dbReference type="PROSITE" id="PS51502"/>
    </source>
</evidence>
<dbReference type="SUPFAM" id="SSF54909">
    <property type="entry name" value="Dimeric alpha+beta barrel"/>
    <property type="match status" value="1"/>
</dbReference>
<dbReference type="PANTHER" id="PTHR37832">
    <property type="entry name" value="BLL2683 PROTEIN"/>
    <property type="match status" value="1"/>
</dbReference>
<dbReference type="PROSITE" id="PS51502">
    <property type="entry name" value="S_R_A_B_BARREL"/>
    <property type="match status" value="1"/>
</dbReference>
<reference evidence="2" key="1">
    <citation type="submission" date="2018-06" db="EMBL/GenBank/DDBJ databases">
        <authorList>
            <person name="Zhirakovskaya E."/>
        </authorList>
    </citation>
    <scope>NUCLEOTIDE SEQUENCE</scope>
</reference>
<name>A0A3B1CKH7_9ZZZZ</name>
<feature type="domain" description="Stress-response A/B barrel" evidence="1">
    <location>
        <begin position="2"/>
        <end position="94"/>
    </location>
</feature>
<dbReference type="Gene3D" id="3.30.70.100">
    <property type="match status" value="1"/>
</dbReference>